<dbReference type="RefSeq" id="WP_234687911.1">
    <property type="nucleotide sequence ID" value="NZ_CAHPRW010000003.1"/>
</dbReference>
<keyword evidence="1" id="KW-0732">Signal</keyword>
<dbReference type="Gene3D" id="3.60.15.10">
    <property type="entry name" value="Ribonuclease Z/Hydroxyacylglutathione hydrolase-like"/>
    <property type="match status" value="1"/>
</dbReference>
<accession>A0AA35D735</accession>
<dbReference type="SUPFAM" id="SSF56281">
    <property type="entry name" value="Metallo-hydrolase/oxidoreductase"/>
    <property type="match status" value="1"/>
</dbReference>
<reference evidence="3" key="1">
    <citation type="submission" date="2020-05" db="EMBL/GenBank/DDBJ databases">
        <authorList>
            <person name="Delgado-Blas J."/>
        </authorList>
    </citation>
    <scope>NUCLEOTIDE SEQUENCE</scope>
    <source>
        <strain evidence="3">BB1454</strain>
    </source>
</reference>
<feature type="signal peptide" evidence="1">
    <location>
        <begin position="1"/>
        <end position="24"/>
    </location>
</feature>
<dbReference type="InterPro" id="IPR036866">
    <property type="entry name" value="RibonucZ/Hydroxyglut_hydro"/>
</dbReference>
<dbReference type="CDD" id="cd07739">
    <property type="entry name" value="metallo-hydrolase-like_MBL-fold"/>
    <property type="match status" value="1"/>
</dbReference>
<dbReference type="SMART" id="SM00849">
    <property type="entry name" value="Lactamase_B"/>
    <property type="match status" value="1"/>
</dbReference>
<proteinExistence type="predicted"/>
<evidence type="ECO:0000256" key="1">
    <source>
        <dbReference type="SAM" id="SignalP"/>
    </source>
</evidence>
<feature type="chain" id="PRO_5041213989" evidence="1">
    <location>
        <begin position="25"/>
        <end position="296"/>
    </location>
</feature>
<dbReference type="Proteomes" id="UP000834458">
    <property type="component" value="Unassembled WGS sequence"/>
</dbReference>
<evidence type="ECO:0000259" key="2">
    <source>
        <dbReference type="SMART" id="SM00849"/>
    </source>
</evidence>
<dbReference type="PANTHER" id="PTHR42951">
    <property type="entry name" value="METALLO-BETA-LACTAMASE DOMAIN-CONTAINING"/>
    <property type="match status" value="1"/>
</dbReference>
<organism evidence="3 4">
    <name type="scientific">Comamonas aquatica</name>
    <dbReference type="NCBI Taxonomy" id="225991"/>
    <lineage>
        <taxon>Bacteria</taxon>
        <taxon>Pseudomonadati</taxon>
        <taxon>Pseudomonadota</taxon>
        <taxon>Betaproteobacteria</taxon>
        <taxon>Burkholderiales</taxon>
        <taxon>Comamonadaceae</taxon>
        <taxon>Comamonas</taxon>
    </lineage>
</organism>
<comment type="caution">
    <text evidence="3">The sequence shown here is derived from an EMBL/GenBank/DDBJ whole genome shotgun (WGS) entry which is preliminary data.</text>
</comment>
<name>A0AA35D735_9BURK</name>
<protein>
    <submittedName>
        <fullName evidence="3">Arsenate reductase and related proteins, glutaredoxin family</fullName>
    </submittedName>
</protein>
<feature type="domain" description="Metallo-beta-lactamase" evidence="2">
    <location>
        <begin position="43"/>
        <end position="230"/>
    </location>
</feature>
<dbReference type="InterPro" id="IPR001279">
    <property type="entry name" value="Metallo-B-lactamas"/>
</dbReference>
<dbReference type="InterPro" id="IPR050855">
    <property type="entry name" value="NDM-1-like"/>
</dbReference>
<sequence length="296" mass="31808">MLQRRHFLQMTAVGLAAPSLAVQAAQPAALQWTHFPADEHGFSRAPVLLSGARDAILVDGGFTLSDGRAVAQAIAATGKTLQAIYISQSDPDYYFGLAPIRDAFPQARILAASETIAAIAANVDKKLAVWGPQLKDNGPQTRADVVFAQPMDETVLMLEGQRIEIVAAQGLANRRYLWVPSLQAIVGGVLVFSDLHVWTADTPSAAARRAWRDNLDAMLARQPQRVVPGHMGPQGVLDAGALRFTRDYLLAFEEALAQSSGSAQLIAHMLQRYPQLQGKVSLEIGAKVALGEIAWG</sequence>
<evidence type="ECO:0000313" key="4">
    <source>
        <dbReference type="Proteomes" id="UP000834458"/>
    </source>
</evidence>
<dbReference type="AlphaFoldDB" id="A0AA35D735"/>
<dbReference type="EMBL" id="CAHPSC010000016">
    <property type="protein sequence ID" value="CAB5682312.1"/>
    <property type="molecule type" value="Genomic_DNA"/>
</dbReference>
<gene>
    <name evidence="3" type="ORF">GHA_01474</name>
</gene>
<evidence type="ECO:0000313" key="3">
    <source>
        <dbReference type="EMBL" id="CAB5682312.1"/>
    </source>
</evidence>
<dbReference type="PANTHER" id="PTHR42951:SF14">
    <property type="entry name" value="METALLO-BETA-LACTAMASE SUPERFAMILY PROTEIN"/>
    <property type="match status" value="1"/>
</dbReference>